<evidence type="ECO:0000313" key="2">
    <source>
        <dbReference type="Proteomes" id="UP001341840"/>
    </source>
</evidence>
<dbReference type="PANTHER" id="PTHR14795:SF0">
    <property type="entry name" value="TRANSMEMBRANE PROTEIN 62"/>
    <property type="match status" value="1"/>
</dbReference>
<dbReference type="EMBL" id="JASCZI010242077">
    <property type="protein sequence ID" value="MED6209451.1"/>
    <property type="molecule type" value="Genomic_DNA"/>
</dbReference>
<dbReference type="Proteomes" id="UP001341840">
    <property type="component" value="Unassembled WGS sequence"/>
</dbReference>
<name>A0ABU6YHN3_9FABA</name>
<reference evidence="1 2" key="1">
    <citation type="journal article" date="2023" name="Plants (Basel)">
        <title>Bridging the Gap: Combining Genomics and Transcriptomics Approaches to Understand Stylosanthes scabra, an Orphan Legume from the Brazilian Caatinga.</title>
        <authorList>
            <person name="Ferreira-Neto J.R.C."/>
            <person name="da Silva M.D."/>
            <person name="Binneck E."/>
            <person name="de Melo N.F."/>
            <person name="da Silva R.H."/>
            <person name="de Melo A.L.T.M."/>
            <person name="Pandolfi V."/>
            <person name="Bustamante F.O."/>
            <person name="Brasileiro-Vidal A.C."/>
            <person name="Benko-Iseppon A.M."/>
        </authorList>
    </citation>
    <scope>NUCLEOTIDE SEQUENCE [LARGE SCALE GENOMIC DNA]</scope>
    <source>
        <tissue evidence="1">Leaves</tissue>
    </source>
</reference>
<organism evidence="1 2">
    <name type="scientific">Stylosanthes scabra</name>
    <dbReference type="NCBI Taxonomy" id="79078"/>
    <lineage>
        <taxon>Eukaryota</taxon>
        <taxon>Viridiplantae</taxon>
        <taxon>Streptophyta</taxon>
        <taxon>Embryophyta</taxon>
        <taxon>Tracheophyta</taxon>
        <taxon>Spermatophyta</taxon>
        <taxon>Magnoliopsida</taxon>
        <taxon>eudicotyledons</taxon>
        <taxon>Gunneridae</taxon>
        <taxon>Pentapetalae</taxon>
        <taxon>rosids</taxon>
        <taxon>fabids</taxon>
        <taxon>Fabales</taxon>
        <taxon>Fabaceae</taxon>
        <taxon>Papilionoideae</taxon>
        <taxon>50 kb inversion clade</taxon>
        <taxon>dalbergioids sensu lato</taxon>
        <taxon>Dalbergieae</taxon>
        <taxon>Pterocarpus clade</taxon>
        <taxon>Stylosanthes</taxon>
    </lineage>
</organism>
<accession>A0ABU6YHN3</accession>
<keyword evidence="2" id="KW-1185">Reference proteome</keyword>
<dbReference type="PANTHER" id="PTHR14795">
    <property type="entry name" value="HELICASE RELATED"/>
    <property type="match status" value="1"/>
</dbReference>
<protein>
    <submittedName>
        <fullName evidence="1">Uncharacterized protein</fullName>
    </submittedName>
</protein>
<proteinExistence type="predicted"/>
<evidence type="ECO:0000313" key="1">
    <source>
        <dbReference type="EMBL" id="MED6209451.1"/>
    </source>
</evidence>
<sequence length="148" mass="16232">MEATSNSATSSHLPPPQVVAELCKAPHKTLNLHKDEWVEYKTVMDSVIRRSGIDKSLFFDLRGNHDNFSVPDIGGSFDFFSKFSIKGQLGRTGNVNSVTLESVGEGVLRAIFTMDHVIGGKFKLGRKIGSGSFGGLYRYLYLDVSSLS</sequence>
<comment type="caution">
    <text evidence="1">The sequence shown here is derived from an EMBL/GenBank/DDBJ whole genome shotgun (WGS) entry which is preliminary data.</text>
</comment>
<gene>
    <name evidence="1" type="ORF">PIB30_054816</name>
</gene>